<dbReference type="SUPFAM" id="SSF48576">
    <property type="entry name" value="Terpenoid synthases"/>
    <property type="match status" value="3"/>
</dbReference>
<dbReference type="GO" id="GO:0010333">
    <property type="term" value="F:terpene synthase activity"/>
    <property type="evidence" value="ECO:0007669"/>
    <property type="project" value="InterPro"/>
</dbReference>
<dbReference type="InterPro" id="IPR001906">
    <property type="entry name" value="Terpene_synth_N"/>
</dbReference>
<keyword evidence="3" id="KW-0460">Magnesium</keyword>
<evidence type="ECO:0000256" key="4">
    <source>
        <dbReference type="ARBA" id="ARBA00023239"/>
    </source>
</evidence>
<feature type="coiled-coil region" evidence="5">
    <location>
        <begin position="14"/>
        <end position="41"/>
    </location>
</feature>
<dbReference type="InterPro" id="IPR044814">
    <property type="entry name" value="Terpene_cyclase_plant_C1"/>
</dbReference>
<dbReference type="CDD" id="cd00684">
    <property type="entry name" value="Terpene_cyclase_plant_C1"/>
    <property type="match status" value="1"/>
</dbReference>
<evidence type="ECO:0000313" key="8">
    <source>
        <dbReference type="EMBL" id="KAK7825294.1"/>
    </source>
</evidence>
<gene>
    <name evidence="8" type="ORF">CFP56_033566</name>
</gene>
<dbReference type="InterPro" id="IPR008930">
    <property type="entry name" value="Terpenoid_cyclase/PrenylTrfase"/>
</dbReference>
<dbReference type="InterPro" id="IPR005630">
    <property type="entry name" value="Terpene_synthase_metal-bd"/>
</dbReference>
<dbReference type="GO" id="GO:0000287">
    <property type="term" value="F:magnesium ion binding"/>
    <property type="evidence" value="ECO:0007669"/>
    <property type="project" value="InterPro"/>
</dbReference>
<feature type="non-terminal residue" evidence="8">
    <location>
        <position position="686"/>
    </location>
</feature>
<dbReference type="PANTHER" id="PTHR31225:SF221">
    <property type="entry name" value="(-)-GERMACRENE D SYNTHASE"/>
    <property type="match status" value="1"/>
</dbReference>
<dbReference type="Gene3D" id="1.10.600.10">
    <property type="entry name" value="Farnesyl Diphosphate Synthase"/>
    <property type="match status" value="3"/>
</dbReference>
<evidence type="ECO:0000256" key="3">
    <source>
        <dbReference type="ARBA" id="ARBA00022842"/>
    </source>
</evidence>
<keyword evidence="5" id="KW-0175">Coiled coil</keyword>
<keyword evidence="4" id="KW-0456">Lyase</keyword>
<sequence>MICHKSFVDQQIFNLAFGETENNLKQQVQELKEEVMCMLTSPVEKPSQKLNLIDVLQRLGVSYHFENEIENFLQQLHRTLLDHDDQENDDDLYTVALQFRLLRQQGYYISCDKFTKFKDSNGNFKDSLINDARAMLSLYEATHLRVHGEDILDDALVFTTTHLEFVASHLSTPLAAQVSHALKQPIHKGLPRLEARHYFSIYQEDSSHDKILHTFAKSDFNILQKMHQKELSDIARWWKELNFSKKLPFIRDRVIEFYFWILGVFFEPEYFHARRILTKVIAMTSTIDDIYDVYGTFEEIELFTEAIERVIECYFWILGVFFEPEYFHARRILTKVIAMTSTIDDIYDVYGTFEEIELFTEAIERLKLINILRSLLYFFHDVYCEMEEIVGERRSDRVKYAIEAMKNQVRAYFDEAKWFHKKYIPTMDEYMEIALATSGYSLLATTSLVGMGDIVTNDSFKWVFSKPKMVRACTFEQERGHTASAVECYMAQYGATEEDAINELRKQVANAWKDINEECLYPTIVSKPIIMSILNLTRVMDVVYKDEDGYTNAGIVLKDFVTSLLIDPALLDVYCEMEEIVGERRSDRVKYAIEAEKGKKSRTVDYVVNLVNLIVNFSLYQMKNQVRAYFDEAKWFHKKYIPTMDEYMEIALATSGYSLLATTSLVGMGDIVTNDSFKWVFSKPKM</sequence>
<keyword evidence="9" id="KW-1185">Reference proteome</keyword>
<name>A0AAW0JEU1_QUESU</name>
<feature type="domain" description="Terpene synthase metal-binding" evidence="7">
    <location>
        <begin position="621"/>
        <end position="686"/>
    </location>
</feature>
<comment type="cofactor">
    <cofactor evidence="1">
        <name>Mg(2+)</name>
        <dbReference type="ChEBI" id="CHEBI:18420"/>
    </cofactor>
</comment>
<dbReference type="SUPFAM" id="SSF48239">
    <property type="entry name" value="Terpenoid cyclases/Protein prenyltransferases"/>
    <property type="match status" value="1"/>
</dbReference>
<evidence type="ECO:0000256" key="5">
    <source>
        <dbReference type="SAM" id="Coils"/>
    </source>
</evidence>
<reference evidence="8 9" key="1">
    <citation type="journal article" date="2018" name="Sci. Data">
        <title>The draft genome sequence of cork oak.</title>
        <authorList>
            <person name="Ramos A.M."/>
            <person name="Usie A."/>
            <person name="Barbosa P."/>
            <person name="Barros P.M."/>
            <person name="Capote T."/>
            <person name="Chaves I."/>
            <person name="Simoes F."/>
            <person name="Abreu I."/>
            <person name="Carrasquinho I."/>
            <person name="Faro C."/>
            <person name="Guimaraes J.B."/>
            <person name="Mendonca D."/>
            <person name="Nobrega F."/>
            <person name="Rodrigues L."/>
            <person name="Saibo N.J.M."/>
            <person name="Varela M.C."/>
            <person name="Egas C."/>
            <person name="Matos J."/>
            <person name="Miguel C.M."/>
            <person name="Oliveira M.M."/>
            <person name="Ricardo C.P."/>
            <person name="Goncalves S."/>
        </authorList>
    </citation>
    <scope>NUCLEOTIDE SEQUENCE [LARGE SCALE GENOMIC DNA]</scope>
    <source>
        <strain evidence="9">cv. HL8</strain>
    </source>
</reference>
<dbReference type="InterPro" id="IPR034741">
    <property type="entry name" value="Terpene_cyclase-like_1_C"/>
</dbReference>
<dbReference type="Pfam" id="PF01397">
    <property type="entry name" value="Terpene_synth"/>
    <property type="match status" value="1"/>
</dbReference>
<dbReference type="Proteomes" id="UP000237347">
    <property type="component" value="Unassembled WGS sequence"/>
</dbReference>
<dbReference type="GO" id="GO:0016102">
    <property type="term" value="P:diterpenoid biosynthetic process"/>
    <property type="evidence" value="ECO:0007669"/>
    <property type="project" value="InterPro"/>
</dbReference>
<dbReference type="CDD" id="cd00385">
    <property type="entry name" value="Isoprenoid_Biosyn_C1"/>
    <property type="match status" value="1"/>
</dbReference>
<dbReference type="AlphaFoldDB" id="A0AAW0JEU1"/>
<dbReference type="Pfam" id="PF03936">
    <property type="entry name" value="Terpene_synth_C"/>
    <property type="match status" value="2"/>
</dbReference>
<dbReference type="InterPro" id="IPR008949">
    <property type="entry name" value="Isoprenoid_synthase_dom_sf"/>
</dbReference>
<dbReference type="EMBL" id="PKMF04000580">
    <property type="protein sequence ID" value="KAK7825294.1"/>
    <property type="molecule type" value="Genomic_DNA"/>
</dbReference>
<dbReference type="SFLD" id="SFLDG01019">
    <property type="entry name" value="Terpene_Cyclase_Like_1_C_Termi"/>
    <property type="match status" value="1"/>
</dbReference>
<evidence type="ECO:0000259" key="6">
    <source>
        <dbReference type="Pfam" id="PF01397"/>
    </source>
</evidence>
<evidence type="ECO:0000256" key="2">
    <source>
        <dbReference type="ARBA" id="ARBA00022723"/>
    </source>
</evidence>
<dbReference type="Gene3D" id="1.50.10.130">
    <property type="entry name" value="Terpene synthase, N-terminal domain"/>
    <property type="match status" value="1"/>
</dbReference>
<proteinExistence type="predicted"/>
<dbReference type="FunFam" id="1.50.10.130:FF:000001">
    <property type="entry name" value="Isoprene synthase, chloroplastic"/>
    <property type="match status" value="1"/>
</dbReference>
<feature type="domain" description="Terpene synthase metal-binding" evidence="7">
    <location>
        <begin position="308"/>
        <end position="514"/>
    </location>
</feature>
<organism evidence="8 9">
    <name type="scientific">Quercus suber</name>
    <name type="common">Cork oak</name>
    <dbReference type="NCBI Taxonomy" id="58331"/>
    <lineage>
        <taxon>Eukaryota</taxon>
        <taxon>Viridiplantae</taxon>
        <taxon>Streptophyta</taxon>
        <taxon>Embryophyta</taxon>
        <taxon>Tracheophyta</taxon>
        <taxon>Spermatophyta</taxon>
        <taxon>Magnoliopsida</taxon>
        <taxon>eudicotyledons</taxon>
        <taxon>Gunneridae</taxon>
        <taxon>Pentapetalae</taxon>
        <taxon>rosids</taxon>
        <taxon>fabids</taxon>
        <taxon>Fagales</taxon>
        <taxon>Fagaceae</taxon>
        <taxon>Quercus</taxon>
    </lineage>
</organism>
<feature type="domain" description="Terpene synthase N-terminal" evidence="6">
    <location>
        <begin position="10"/>
        <end position="182"/>
    </location>
</feature>
<accession>A0AAW0JEU1</accession>
<evidence type="ECO:0000259" key="7">
    <source>
        <dbReference type="Pfam" id="PF03936"/>
    </source>
</evidence>
<evidence type="ECO:0000256" key="1">
    <source>
        <dbReference type="ARBA" id="ARBA00001946"/>
    </source>
</evidence>
<dbReference type="PANTHER" id="PTHR31225">
    <property type="entry name" value="OS04G0344100 PROTEIN-RELATED"/>
    <property type="match status" value="1"/>
</dbReference>
<evidence type="ECO:0000313" key="9">
    <source>
        <dbReference type="Proteomes" id="UP000237347"/>
    </source>
</evidence>
<protein>
    <submittedName>
        <fullName evidence="8">(-)-germacrene d synthase</fullName>
    </submittedName>
</protein>
<dbReference type="InterPro" id="IPR036965">
    <property type="entry name" value="Terpene_synth_N_sf"/>
</dbReference>
<dbReference type="InterPro" id="IPR050148">
    <property type="entry name" value="Terpene_synthase-like"/>
</dbReference>
<keyword evidence="2" id="KW-0479">Metal-binding</keyword>
<comment type="caution">
    <text evidence="8">The sequence shown here is derived from an EMBL/GenBank/DDBJ whole genome shotgun (WGS) entry which is preliminary data.</text>
</comment>
<dbReference type="SFLD" id="SFLDS00005">
    <property type="entry name" value="Isoprenoid_Synthase_Type_I"/>
    <property type="match status" value="1"/>
</dbReference>